<name>A0A2R4SVR5_9ACTN</name>
<dbReference type="Pfam" id="PF19054">
    <property type="entry name" value="DUF5753"/>
    <property type="match status" value="1"/>
</dbReference>
<keyword evidence="3" id="KW-1185">Reference proteome</keyword>
<dbReference type="SMART" id="SM00530">
    <property type="entry name" value="HTH_XRE"/>
    <property type="match status" value="1"/>
</dbReference>
<dbReference type="EMBL" id="CP026304">
    <property type="protein sequence ID" value="AVZ70955.1"/>
    <property type="molecule type" value="Genomic_DNA"/>
</dbReference>
<dbReference type="GO" id="GO:0003677">
    <property type="term" value="F:DNA binding"/>
    <property type="evidence" value="ECO:0007669"/>
    <property type="project" value="InterPro"/>
</dbReference>
<dbReference type="GeneID" id="55653761"/>
<accession>A0A2R4SVR5</accession>
<dbReference type="Pfam" id="PF13560">
    <property type="entry name" value="HTH_31"/>
    <property type="match status" value="1"/>
</dbReference>
<dbReference type="AlphaFoldDB" id="A0A2R4SVR5"/>
<dbReference type="CDD" id="cd00093">
    <property type="entry name" value="HTH_XRE"/>
    <property type="match status" value="1"/>
</dbReference>
<dbReference type="SUPFAM" id="SSF47413">
    <property type="entry name" value="lambda repressor-like DNA-binding domains"/>
    <property type="match status" value="1"/>
</dbReference>
<feature type="domain" description="HTH cro/C1-type" evidence="1">
    <location>
        <begin position="27"/>
        <end position="83"/>
    </location>
</feature>
<dbReference type="RefSeq" id="WP_108146650.1">
    <property type="nucleotide sequence ID" value="NZ_CP026304.1"/>
</dbReference>
<organism evidence="2 3">
    <name type="scientific">Streptomyces lunaelactis</name>
    <dbReference type="NCBI Taxonomy" id="1535768"/>
    <lineage>
        <taxon>Bacteria</taxon>
        <taxon>Bacillati</taxon>
        <taxon>Actinomycetota</taxon>
        <taxon>Actinomycetes</taxon>
        <taxon>Kitasatosporales</taxon>
        <taxon>Streptomycetaceae</taxon>
        <taxon>Streptomyces</taxon>
    </lineage>
</organism>
<dbReference type="InterPro" id="IPR001387">
    <property type="entry name" value="Cro/C1-type_HTH"/>
</dbReference>
<dbReference type="KEGG" id="slk:SLUN_00400"/>
<evidence type="ECO:0000259" key="1">
    <source>
        <dbReference type="SMART" id="SM00530"/>
    </source>
</evidence>
<dbReference type="Proteomes" id="UP000244201">
    <property type="component" value="Chromosome"/>
</dbReference>
<sequence>MTEAAESTEPAIESATPALCRLHLGVELRQLRLASGKTAAEVARAFTWAPSKLTRLETADNGIVEPTNVMALCSIYGASPEKTEQLVGYATVTKTKRDWWQTQDVRDVIPPGFKAYLGLEAVASRLETYQSEYVPGLLQTQAYVTTILERAHAGLPAEQIDRRVAVRMTRQEVLHREQSPLEFTAIINEAVLRRRVGTAAVMRDQLAHIADLATSNPHVKVQVVPFELGTHPGMNGQFTCLKFRDPLKPIVYLENLIGASVSRREQDVRLYEAAISDLKALAPGYQESLSMIKNAVKESQ</sequence>
<reference evidence="2 3" key="1">
    <citation type="submission" date="2018-01" db="EMBL/GenBank/DDBJ databases">
        <title>Complete genome sequence of Streptomyces lunaelactis MM109T, a Ferroverdin A producer isolated from cave moonmilk deposits.</title>
        <authorList>
            <person name="Naome A."/>
            <person name="Martinet L."/>
            <person name="Maciejewska M."/>
            <person name="Anderssen S."/>
            <person name="Adam D."/>
            <person name="Tenconi E."/>
            <person name="Deflandre B."/>
            <person name="Arguelles-Arias A."/>
            <person name="Calusinska M."/>
            <person name="Copieters W."/>
            <person name="Karim L."/>
            <person name="Hanikenne M."/>
            <person name="Baurain D."/>
            <person name="van Wezel G."/>
            <person name="Smargiasso N."/>
            <person name="de Pauw E."/>
            <person name="Delfosse P."/>
            <person name="Rigali S."/>
        </authorList>
    </citation>
    <scope>NUCLEOTIDE SEQUENCE [LARGE SCALE GENOMIC DNA]</scope>
    <source>
        <strain evidence="2 3">MM109</strain>
    </source>
</reference>
<evidence type="ECO:0000313" key="3">
    <source>
        <dbReference type="Proteomes" id="UP000244201"/>
    </source>
</evidence>
<dbReference type="OrthoDB" id="4285266at2"/>
<dbReference type="InterPro" id="IPR043917">
    <property type="entry name" value="DUF5753"/>
</dbReference>
<protein>
    <submittedName>
        <fullName evidence="2">Transcriptional regulator</fullName>
    </submittedName>
</protein>
<evidence type="ECO:0000313" key="2">
    <source>
        <dbReference type="EMBL" id="AVZ70955.1"/>
    </source>
</evidence>
<proteinExistence type="predicted"/>
<dbReference type="InterPro" id="IPR010982">
    <property type="entry name" value="Lambda_DNA-bd_dom_sf"/>
</dbReference>
<gene>
    <name evidence="2" type="ORF">SLUN_00400</name>
</gene>